<reference evidence="1 2" key="1">
    <citation type="submission" date="2016-10" db="EMBL/GenBank/DDBJ databases">
        <authorList>
            <person name="de Groot N.N."/>
        </authorList>
    </citation>
    <scope>NUCLEOTIDE SEQUENCE [LARGE SCALE GENOMIC DNA]</scope>
    <source>
        <strain evidence="1 2">DSM 19033</strain>
    </source>
</reference>
<dbReference type="EMBL" id="FNRA01000009">
    <property type="protein sequence ID" value="SEB05438.1"/>
    <property type="molecule type" value="Genomic_DNA"/>
</dbReference>
<dbReference type="RefSeq" id="WP_090558356.1">
    <property type="nucleotide sequence ID" value="NZ_FNRA01000009.1"/>
</dbReference>
<dbReference type="InterPro" id="IPR027056">
    <property type="entry name" value="Gluconate_2DH_su3"/>
</dbReference>
<keyword evidence="2" id="KW-1185">Reference proteome</keyword>
<dbReference type="Proteomes" id="UP000198850">
    <property type="component" value="Unassembled WGS sequence"/>
</dbReference>
<dbReference type="AlphaFoldDB" id="A0A1H4G983"/>
<dbReference type="Pfam" id="PF13618">
    <property type="entry name" value="Gluconate_2-dh3"/>
    <property type="match status" value="1"/>
</dbReference>
<evidence type="ECO:0000313" key="2">
    <source>
        <dbReference type="Proteomes" id="UP000198850"/>
    </source>
</evidence>
<evidence type="ECO:0000313" key="1">
    <source>
        <dbReference type="EMBL" id="SEB05438.1"/>
    </source>
</evidence>
<protein>
    <submittedName>
        <fullName evidence="1">Gluconate 2-dehydrogenase subunit 3</fullName>
    </submittedName>
</protein>
<organism evidence="1 2">
    <name type="scientific">Pedobacter hartonius</name>
    <dbReference type="NCBI Taxonomy" id="425514"/>
    <lineage>
        <taxon>Bacteria</taxon>
        <taxon>Pseudomonadati</taxon>
        <taxon>Bacteroidota</taxon>
        <taxon>Sphingobacteriia</taxon>
        <taxon>Sphingobacteriales</taxon>
        <taxon>Sphingobacteriaceae</taxon>
        <taxon>Pedobacter</taxon>
    </lineage>
</organism>
<gene>
    <name evidence="1" type="ORF">SAMN05443550_10986</name>
</gene>
<name>A0A1H4G983_9SPHI</name>
<accession>A0A1H4G983</accession>
<proteinExistence type="predicted"/>
<dbReference type="STRING" id="425514.SAMN05443550_10986"/>
<sequence>MERRLVIKQVLIMAGGLALLPSCLREQGKSTIKLQHLDVSMEQENLLADIAETIIPRTKTPGAKELKLHLFVLKMLDDCYEEADQRLFMSGLSAFNEKTADQFSKSFRKLSVHQREGILTKLEKDPAPELSAFYKIMKDKTIDGYLNSKYVMTSLIIYELVPGRYNGYFPVKTA</sequence>
<dbReference type="OrthoDB" id="6385145at2"/>